<dbReference type="GO" id="GO:0030170">
    <property type="term" value="F:pyridoxal phosphate binding"/>
    <property type="evidence" value="ECO:0007669"/>
    <property type="project" value="InterPro"/>
</dbReference>
<feature type="domain" description="Aminotransferase class I/classII large" evidence="6">
    <location>
        <begin position="34"/>
        <end position="198"/>
    </location>
</feature>
<evidence type="ECO:0000256" key="4">
    <source>
        <dbReference type="ARBA" id="ARBA00022679"/>
    </source>
</evidence>
<comment type="similarity">
    <text evidence="2">Belongs to the class-I pyridoxal-phosphate-dependent aminotransferase family.</text>
</comment>
<dbReference type="AlphaFoldDB" id="X1LMD2"/>
<dbReference type="EMBL" id="BARV01001364">
    <property type="protein sequence ID" value="GAH95308.1"/>
    <property type="molecule type" value="Genomic_DNA"/>
</dbReference>
<dbReference type="PANTHER" id="PTHR46383:SF1">
    <property type="entry name" value="ASPARTATE AMINOTRANSFERASE"/>
    <property type="match status" value="1"/>
</dbReference>
<dbReference type="PANTHER" id="PTHR46383">
    <property type="entry name" value="ASPARTATE AMINOTRANSFERASE"/>
    <property type="match status" value="1"/>
</dbReference>
<evidence type="ECO:0000256" key="3">
    <source>
        <dbReference type="ARBA" id="ARBA00022576"/>
    </source>
</evidence>
<organism evidence="7">
    <name type="scientific">marine sediment metagenome</name>
    <dbReference type="NCBI Taxonomy" id="412755"/>
    <lineage>
        <taxon>unclassified sequences</taxon>
        <taxon>metagenomes</taxon>
        <taxon>ecological metagenomes</taxon>
    </lineage>
</organism>
<evidence type="ECO:0000256" key="1">
    <source>
        <dbReference type="ARBA" id="ARBA00001933"/>
    </source>
</evidence>
<keyword evidence="5" id="KW-0663">Pyridoxal phosphate</keyword>
<keyword evidence="3" id="KW-0032">Aminotransferase</keyword>
<dbReference type="InterPro" id="IPR015421">
    <property type="entry name" value="PyrdxlP-dep_Trfase_major"/>
</dbReference>
<dbReference type="InterPro" id="IPR015424">
    <property type="entry name" value="PyrdxlP-dep_Trfase"/>
</dbReference>
<name>X1LMD2_9ZZZZ</name>
<dbReference type="GO" id="GO:0008483">
    <property type="term" value="F:transaminase activity"/>
    <property type="evidence" value="ECO:0007669"/>
    <property type="project" value="UniProtKB-KW"/>
</dbReference>
<evidence type="ECO:0000256" key="2">
    <source>
        <dbReference type="ARBA" id="ARBA00007441"/>
    </source>
</evidence>
<dbReference type="Gene3D" id="3.40.640.10">
    <property type="entry name" value="Type I PLP-dependent aspartate aminotransferase-like (Major domain)"/>
    <property type="match status" value="1"/>
</dbReference>
<dbReference type="GO" id="GO:0006520">
    <property type="term" value="P:amino acid metabolic process"/>
    <property type="evidence" value="ECO:0007669"/>
    <property type="project" value="InterPro"/>
</dbReference>
<dbReference type="CDD" id="cd00609">
    <property type="entry name" value="AAT_like"/>
    <property type="match status" value="1"/>
</dbReference>
<accession>X1LMD2</accession>
<comment type="cofactor">
    <cofactor evidence="1">
        <name>pyridoxal 5'-phosphate</name>
        <dbReference type="ChEBI" id="CHEBI:597326"/>
    </cofactor>
</comment>
<dbReference type="Pfam" id="PF00155">
    <property type="entry name" value="Aminotran_1_2"/>
    <property type="match status" value="1"/>
</dbReference>
<gene>
    <name evidence="7" type="ORF">S06H3_04011</name>
</gene>
<comment type="caution">
    <text evidence="7">The sequence shown here is derived from an EMBL/GenBank/DDBJ whole genome shotgun (WGS) entry which is preliminary data.</text>
</comment>
<dbReference type="SUPFAM" id="SSF53383">
    <property type="entry name" value="PLP-dependent transferases"/>
    <property type="match status" value="1"/>
</dbReference>
<dbReference type="InterPro" id="IPR004839">
    <property type="entry name" value="Aminotransferase_I/II_large"/>
</dbReference>
<protein>
    <recommendedName>
        <fullName evidence="6">Aminotransferase class I/classII large domain-containing protein</fullName>
    </recommendedName>
</protein>
<evidence type="ECO:0000256" key="5">
    <source>
        <dbReference type="ARBA" id="ARBA00022898"/>
    </source>
</evidence>
<keyword evidence="4" id="KW-0808">Transferase</keyword>
<evidence type="ECO:0000259" key="6">
    <source>
        <dbReference type="Pfam" id="PF00155"/>
    </source>
</evidence>
<proteinExistence type="inferred from homology"/>
<dbReference type="InterPro" id="IPR050596">
    <property type="entry name" value="AspAT/PAT-like"/>
</dbReference>
<evidence type="ECO:0000313" key="7">
    <source>
        <dbReference type="EMBL" id="GAH95308.1"/>
    </source>
</evidence>
<reference evidence="7" key="1">
    <citation type="journal article" date="2014" name="Front. Microbiol.">
        <title>High frequency of phylogenetically diverse reductive dehalogenase-homologous genes in deep subseafloor sedimentary metagenomes.</title>
        <authorList>
            <person name="Kawai M."/>
            <person name="Futagami T."/>
            <person name="Toyoda A."/>
            <person name="Takaki Y."/>
            <person name="Nishi S."/>
            <person name="Hori S."/>
            <person name="Arai W."/>
            <person name="Tsubouchi T."/>
            <person name="Morono Y."/>
            <person name="Uchiyama I."/>
            <person name="Ito T."/>
            <person name="Fujiyama A."/>
            <person name="Inagaki F."/>
            <person name="Takami H."/>
        </authorList>
    </citation>
    <scope>NUCLEOTIDE SEQUENCE</scope>
    <source>
        <strain evidence="7">Expedition CK06-06</strain>
    </source>
</reference>
<sequence>MTRSISSMVKEIEPSATLSLKEEVNSLEKQYGLKIVDLTAGEPDTGPTEDVLAALLDGGKLHKYGPVQGDPEVREILSGVINEEIGVRYNPQDIAVTVGAKGGIDILMRVLLNPGEGVAIMTPFWVTYPESVKMAQGVPCCLEPDGNLRPALEKLREEVEAKNIKVLLYSSPCNPSGVVYTKDELEEIAKVVKEKPVWQWSSQIRGSGQKW</sequence>